<organism evidence="1">
    <name type="scientific">Arundo donax</name>
    <name type="common">Giant reed</name>
    <name type="synonym">Donax arundinaceus</name>
    <dbReference type="NCBI Taxonomy" id="35708"/>
    <lineage>
        <taxon>Eukaryota</taxon>
        <taxon>Viridiplantae</taxon>
        <taxon>Streptophyta</taxon>
        <taxon>Embryophyta</taxon>
        <taxon>Tracheophyta</taxon>
        <taxon>Spermatophyta</taxon>
        <taxon>Magnoliopsida</taxon>
        <taxon>Liliopsida</taxon>
        <taxon>Poales</taxon>
        <taxon>Poaceae</taxon>
        <taxon>PACMAD clade</taxon>
        <taxon>Arundinoideae</taxon>
        <taxon>Arundineae</taxon>
        <taxon>Arundo</taxon>
    </lineage>
</organism>
<accession>A0A0A8Z3N0</accession>
<reference evidence="1" key="1">
    <citation type="submission" date="2014-09" db="EMBL/GenBank/DDBJ databases">
        <authorList>
            <person name="Magalhaes I.L.F."/>
            <person name="Oliveira U."/>
            <person name="Santos F.R."/>
            <person name="Vidigal T.H.D.A."/>
            <person name="Brescovit A.D."/>
            <person name="Santos A.J."/>
        </authorList>
    </citation>
    <scope>NUCLEOTIDE SEQUENCE</scope>
    <source>
        <tissue evidence="1">Shoot tissue taken approximately 20 cm above the soil surface</tissue>
    </source>
</reference>
<dbReference type="AlphaFoldDB" id="A0A0A8Z3N0"/>
<dbReference type="EMBL" id="GBRH01266535">
    <property type="protein sequence ID" value="JAD31360.1"/>
    <property type="molecule type" value="Transcribed_RNA"/>
</dbReference>
<reference evidence="1" key="2">
    <citation type="journal article" date="2015" name="Data Brief">
        <title>Shoot transcriptome of the giant reed, Arundo donax.</title>
        <authorList>
            <person name="Barrero R.A."/>
            <person name="Guerrero F.D."/>
            <person name="Moolhuijzen P."/>
            <person name="Goolsby J.A."/>
            <person name="Tidwell J."/>
            <person name="Bellgard S.E."/>
            <person name="Bellgard M.I."/>
        </authorList>
    </citation>
    <scope>NUCLEOTIDE SEQUENCE</scope>
    <source>
        <tissue evidence="1">Shoot tissue taken approximately 20 cm above the soil surface</tissue>
    </source>
</reference>
<evidence type="ECO:0000313" key="1">
    <source>
        <dbReference type="EMBL" id="JAD31360.1"/>
    </source>
</evidence>
<proteinExistence type="predicted"/>
<sequence>MIIMLWHRTYKVSDLKWFSSSPFLCSHTIQHMPYLSYLQVLLLTIVLLCCNQLPSTNQNLSIIQII</sequence>
<name>A0A0A8Z3N0_ARUDO</name>
<protein>
    <submittedName>
        <fullName evidence="1">Uncharacterized protein</fullName>
    </submittedName>
</protein>